<feature type="compositionally biased region" description="Basic and acidic residues" evidence="7">
    <location>
        <begin position="672"/>
        <end position="689"/>
    </location>
</feature>
<sequence>MSTGYKTIRESVRGPRARCAESVADPAEVAWDAMATKQYLASDCSDLLSLRNVLKRDPAAYEAEFTQQLAHFHSLVSVHGLSAVDDIAGDIPEHTSAARAQLQEDRHFSDVCGFVSHCLPLFRDNPAFASHVTSVPAALCNMLQTRAASISPILRKALVQAITLLRNRGIQSSIALMPILFCLFEVPDKALRVLVFGDIVATIAKIESTGTSAQKRAHQRFVFDVISSSAHSEFQSLKALGIAIELFRKNAWRDAKTANVIAEAVFSSRSKISTGALRFLLCDAFTDDDDEDNEEYRTAVVREAMKSIRENATGAKVSTNKKKHERAMERAKNKMKKAEAKSALGPTIEQGPITLIYDPQGFAERLFSKLRASKDPFSVRQLQMNVISRLVNEHNLMLLNLYSFLQRYLNAHVKNVTAVMSFLVQSCHSKVPPDVLEPIVKAIADQFVSDRSSPESMAVGLNCIRGICARQPLAMSGELLQDLVLYKSHRDKGVIMAARSLLSLYREINPMLLDKKDRGRPNGLPQQAPLDFGEEQVATDVPGAHLLRLQDDEDEQAGSSDEWSVDEDVPMTDSDADESDQEDDDEEPPMLVDEDEAAALREMVAAGLEMQKQATVPLGAVEILTPKDFERLEAMRKQEVAAGLSSKRRSREEGHTVDPMELEASTKQKRRRLEERIELMKANKEERKAMFAPGGKKGGNSATNEEKNRKKPFMLTKFSKSLQKKRTDSQLSKRTRRAIHSTKARKSAQNTHRRKHRRF</sequence>
<dbReference type="GO" id="GO:0005730">
    <property type="term" value="C:nucleolus"/>
    <property type="evidence" value="ECO:0007669"/>
    <property type="project" value="UniProtKB-SubCell"/>
</dbReference>
<dbReference type="GO" id="GO:0042273">
    <property type="term" value="P:ribosomal large subunit biogenesis"/>
    <property type="evidence" value="ECO:0007669"/>
    <property type="project" value="UniProtKB-UniRule"/>
</dbReference>
<organism evidence="10 12">
    <name type="scientific">Plasmodiophora brassicae</name>
    <name type="common">Clubroot disease agent</name>
    <dbReference type="NCBI Taxonomy" id="37360"/>
    <lineage>
        <taxon>Eukaryota</taxon>
        <taxon>Sar</taxon>
        <taxon>Rhizaria</taxon>
        <taxon>Endomyxa</taxon>
        <taxon>Phytomyxea</taxon>
        <taxon>Plasmodiophorida</taxon>
        <taxon>Plasmodiophoridae</taxon>
        <taxon>Plasmodiophora</taxon>
    </lineage>
</organism>
<evidence type="ECO:0000256" key="7">
    <source>
        <dbReference type="SAM" id="MobiDB-lite"/>
    </source>
</evidence>
<evidence type="ECO:0000256" key="5">
    <source>
        <dbReference type="ARBA" id="ARBA00023242"/>
    </source>
</evidence>
<feature type="region of interest" description="Disordered" evidence="7">
    <location>
        <begin position="552"/>
        <end position="589"/>
    </location>
</feature>
<evidence type="ECO:0000256" key="3">
    <source>
        <dbReference type="ARBA" id="ARBA00022517"/>
    </source>
</evidence>
<name>A0A0G4IQ77_PLABS</name>
<evidence type="ECO:0000313" key="10">
    <source>
        <dbReference type="EMBL" id="CEO97306.1"/>
    </source>
</evidence>
<dbReference type="AlphaFoldDB" id="A0A0G4IQ77"/>
<dbReference type="GO" id="GO:0015031">
    <property type="term" value="P:protein transport"/>
    <property type="evidence" value="ECO:0007669"/>
    <property type="project" value="UniProtKB-KW"/>
</dbReference>
<comment type="subcellular location">
    <subcellularLocation>
        <location evidence="6">Nucleus</location>
        <location evidence="6">Nucleolus</location>
    </subcellularLocation>
</comment>
<dbReference type="OMA" id="AMYKTYK"/>
<dbReference type="PANTHER" id="PTHR12730:SF0">
    <property type="entry name" value="PROTEIN SDA1 HOMOLOG"/>
    <property type="match status" value="1"/>
</dbReference>
<dbReference type="Proteomes" id="UP000039324">
    <property type="component" value="Unassembled WGS sequence"/>
</dbReference>
<proteinExistence type="inferred from homology"/>
<evidence type="ECO:0000256" key="4">
    <source>
        <dbReference type="ARBA" id="ARBA00022927"/>
    </source>
</evidence>
<reference evidence="11 13" key="2">
    <citation type="submission" date="2018-03" db="EMBL/GenBank/DDBJ databases">
        <authorList>
            <person name="Fogelqvist J."/>
        </authorList>
    </citation>
    <scope>NUCLEOTIDE SEQUENCE [LARGE SCALE GENOMIC DNA]</scope>
</reference>
<dbReference type="STRING" id="37360.A0A0G4IQ77"/>
<dbReference type="EMBL" id="OVEO01000008">
    <property type="protein sequence ID" value="SPQ97613.1"/>
    <property type="molecule type" value="Genomic_DNA"/>
</dbReference>
<dbReference type="Pfam" id="PF05285">
    <property type="entry name" value="SDA1_dom"/>
    <property type="match status" value="1"/>
</dbReference>
<dbReference type="Proteomes" id="UP000290189">
    <property type="component" value="Unassembled WGS sequence"/>
</dbReference>
<evidence type="ECO:0000313" key="12">
    <source>
        <dbReference type="Proteomes" id="UP000039324"/>
    </source>
</evidence>
<dbReference type="InterPro" id="IPR012977">
    <property type="entry name" value="SDA1_N"/>
</dbReference>
<evidence type="ECO:0000259" key="8">
    <source>
        <dbReference type="Pfam" id="PF05285"/>
    </source>
</evidence>
<comment type="function">
    <text evidence="6">Required for 60S pre-ribosomal subunits export to the cytoplasm.</text>
</comment>
<evidence type="ECO:0000313" key="13">
    <source>
        <dbReference type="Proteomes" id="UP000290189"/>
    </source>
</evidence>
<evidence type="ECO:0000256" key="2">
    <source>
        <dbReference type="ARBA" id="ARBA00022448"/>
    </source>
</evidence>
<feature type="region of interest" description="Disordered" evidence="7">
    <location>
        <begin position="640"/>
        <end position="759"/>
    </location>
</feature>
<dbReference type="PANTHER" id="PTHR12730">
    <property type="entry name" value="HSDA/SDA1-RELATED"/>
    <property type="match status" value="1"/>
</dbReference>
<dbReference type="InterPro" id="IPR027312">
    <property type="entry name" value="Sda1"/>
</dbReference>
<dbReference type="InterPro" id="IPR007949">
    <property type="entry name" value="SDA1_MD"/>
</dbReference>
<keyword evidence="12" id="KW-1185">Reference proteome</keyword>
<feature type="region of interest" description="Disordered" evidence="7">
    <location>
        <begin position="514"/>
        <end position="535"/>
    </location>
</feature>
<protein>
    <recommendedName>
        <fullName evidence="6">Protein SDA1</fullName>
    </recommendedName>
</protein>
<keyword evidence="5 6" id="KW-0539">Nucleus</keyword>
<evidence type="ECO:0000256" key="6">
    <source>
        <dbReference type="RuleBase" id="RU365057"/>
    </source>
</evidence>
<geneLocation type="mitochondrion" evidence="11"/>
<dbReference type="InterPro" id="IPR016024">
    <property type="entry name" value="ARM-type_fold"/>
</dbReference>
<comment type="similarity">
    <text evidence="1 6">Belongs to the SDA1 family.</text>
</comment>
<keyword evidence="2 6" id="KW-0813">Transport</keyword>
<reference evidence="10 12" key="1">
    <citation type="submission" date="2015-02" db="EMBL/GenBank/DDBJ databases">
        <authorList>
            <person name="Chooi Y.-H."/>
        </authorList>
    </citation>
    <scope>NUCLEOTIDE SEQUENCE [LARGE SCALE GENOMIC DNA]</scope>
    <source>
        <strain evidence="10">E3</strain>
    </source>
</reference>
<feature type="domain" description="SDA1 middle" evidence="8">
    <location>
        <begin position="551"/>
        <end position="682"/>
    </location>
</feature>
<accession>A0A0G4IQ77</accession>
<evidence type="ECO:0000313" key="11">
    <source>
        <dbReference type="EMBL" id="SPQ97613.1"/>
    </source>
</evidence>
<evidence type="ECO:0000259" key="9">
    <source>
        <dbReference type="Pfam" id="PF08158"/>
    </source>
</evidence>
<dbReference type="GO" id="GO:0000055">
    <property type="term" value="P:ribosomal large subunit export from nucleus"/>
    <property type="evidence" value="ECO:0007669"/>
    <property type="project" value="UniProtKB-UniRule"/>
</dbReference>
<keyword evidence="3 6" id="KW-0690">Ribosome biogenesis</keyword>
<dbReference type="SUPFAM" id="SSF48371">
    <property type="entry name" value="ARM repeat"/>
    <property type="match status" value="1"/>
</dbReference>
<dbReference type="EMBL" id="CDSF01000079">
    <property type="protein sequence ID" value="CEO97306.1"/>
    <property type="molecule type" value="Genomic_DNA"/>
</dbReference>
<keyword evidence="4 6" id="KW-0653">Protein transport</keyword>
<feature type="compositionally biased region" description="Acidic residues" evidence="7">
    <location>
        <begin position="563"/>
        <end position="589"/>
    </location>
</feature>
<feature type="compositionally biased region" description="Basic residues" evidence="7">
    <location>
        <begin position="733"/>
        <end position="759"/>
    </location>
</feature>
<dbReference type="OrthoDB" id="2196187at2759"/>
<gene>
    <name evidence="10" type="ORF">PBRA_000651</name>
    <name evidence="11" type="ORF">PLBR_LOCUS4828</name>
</gene>
<dbReference type="Pfam" id="PF08158">
    <property type="entry name" value="SDA1_HEAT"/>
    <property type="match status" value="1"/>
</dbReference>
<evidence type="ECO:0000256" key="1">
    <source>
        <dbReference type="ARBA" id="ARBA00005783"/>
    </source>
</evidence>
<feature type="domain" description="SDA1 N-terminal" evidence="9">
    <location>
        <begin position="127"/>
        <end position="490"/>
    </location>
</feature>
<keyword evidence="11" id="KW-0496">Mitochondrion</keyword>